<evidence type="ECO:0000259" key="3">
    <source>
        <dbReference type="PROSITE" id="PS51898"/>
    </source>
</evidence>
<evidence type="ECO:0000256" key="2">
    <source>
        <dbReference type="ARBA" id="ARBA00023172"/>
    </source>
</evidence>
<dbReference type="GO" id="GO:0003677">
    <property type="term" value="F:DNA binding"/>
    <property type="evidence" value="ECO:0007669"/>
    <property type="project" value="UniProtKB-KW"/>
</dbReference>
<dbReference type="EMBL" id="LAZR01059473">
    <property type="protein sequence ID" value="KKK67711.1"/>
    <property type="molecule type" value="Genomic_DNA"/>
</dbReference>
<dbReference type="PANTHER" id="PTHR30349">
    <property type="entry name" value="PHAGE INTEGRASE-RELATED"/>
    <property type="match status" value="1"/>
</dbReference>
<dbReference type="Gene3D" id="1.10.443.10">
    <property type="entry name" value="Intergrase catalytic core"/>
    <property type="match status" value="2"/>
</dbReference>
<dbReference type="InterPro" id="IPR013762">
    <property type="entry name" value="Integrase-like_cat_sf"/>
</dbReference>
<dbReference type="Pfam" id="PF00589">
    <property type="entry name" value="Phage_integrase"/>
    <property type="match status" value="1"/>
</dbReference>
<organism evidence="4">
    <name type="scientific">marine sediment metagenome</name>
    <dbReference type="NCBI Taxonomy" id="412755"/>
    <lineage>
        <taxon>unclassified sequences</taxon>
        <taxon>metagenomes</taxon>
        <taxon>ecological metagenomes</taxon>
    </lineage>
</organism>
<proteinExistence type="predicted"/>
<reference evidence="4" key="1">
    <citation type="journal article" date="2015" name="Nature">
        <title>Complex archaea that bridge the gap between prokaryotes and eukaryotes.</title>
        <authorList>
            <person name="Spang A."/>
            <person name="Saw J.H."/>
            <person name="Jorgensen S.L."/>
            <person name="Zaremba-Niedzwiedzka K."/>
            <person name="Martijn J."/>
            <person name="Lind A.E."/>
            <person name="van Eijk R."/>
            <person name="Schleper C."/>
            <person name="Guy L."/>
            <person name="Ettema T.J."/>
        </authorList>
    </citation>
    <scope>NUCLEOTIDE SEQUENCE</scope>
</reference>
<dbReference type="SUPFAM" id="SSF56349">
    <property type="entry name" value="DNA breaking-rejoining enzymes"/>
    <property type="match status" value="1"/>
</dbReference>
<dbReference type="InterPro" id="IPR002104">
    <property type="entry name" value="Integrase_catalytic"/>
</dbReference>
<dbReference type="PANTHER" id="PTHR30349:SF41">
    <property type="entry name" value="INTEGRASE_RECOMBINASE PROTEIN MJ0367-RELATED"/>
    <property type="match status" value="1"/>
</dbReference>
<name>A0A0F9A6C0_9ZZZZ</name>
<protein>
    <recommendedName>
        <fullName evidence="3">Tyr recombinase domain-containing protein</fullName>
    </recommendedName>
</protein>
<dbReference type="InterPro" id="IPR011010">
    <property type="entry name" value="DNA_brk_join_enz"/>
</dbReference>
<evidence type="ECO:0000313" key="4">
    <source>
        <dbReference type="EMBL" id="KKK67711.1"/>
    </source>
</evidence>
<keyword evidence="1" id="KW-0238">DNA-binding</keyword>
<comment type="caution">
    <text evidence="4">The sequence shown here is derived from an EMBL/GenBank/DDBJ whole genome shotgun (WGS) entry which is preliminary data.</text>
</comment>
<dbReference type="AlphaFoldDB" id="A0A0F9A6C0"/>
<feature type="domain" description="Tyr recombinase" evidence="3">
    <location>
        <begin position="3"/>
        <end position="180"/>
    </location>
</feature>
<gene>
    <name evidence="4" type="ORF">LCGC14_2951320</name>
</gene>
<keyword evidence="2" id="KW-0233">DNA recombination</keyword>
<dbReference type="InterPro" id="IPR050090">
    <property type="entry name" value="Tyrosine_recombinase_XerCD"/>
</dbReference>
<dbReference type="GO" id="GO:0015074">
    <property type="term" value="P:DNA integration"/>
    <property type="evidence" value="ECO:0007669"/>
    <property type="project" value="InterPro"/>
</dbReference>
<evidence type="ECO:0000256" key="1">
    <source>
        <dbReference type="ARBA" id="ARBA00023125"/>
    </source>
</evidence>
<dbReference type="GO" id="GO:0006310">
    <property type="term" value="P:DNA recombination"/>
    <property type="evidence" value="ECO:0007669"/>
    <property type="project" value="UniProtKB-KW"/>
</dbReference>
<accession>A0A0F9A6C0</accession>
<sequence>MKKLPKIIIQEEFEKFLVEALKIEQKLKLKSPRRKGIKQYRIAMLLGFEAGMRISEIVGFKDRVPALTKDRVESASIRITSGKGGKDRIVPRPKRLNQSAVDMLPLQLKRRALQDFVTKLGKRVLNKDISFHTLRHGFGSHLAGANRPLHEIQMLMGHSRLDTTGVYLHANPVKAIEGARDIF</sequence>
<dbReference type="PROSITE" id="PS51898">
    <property type="entry name" value="TYR_RECOMBINASE"/>
    <property type="match status" value="1"/>
</dbReference>